<keyword evidence="1" id="KW-0175">Coiled coil</keyword>
<evidence type="ECO:0000313" key="2">
    <source>
        <dbReference type="EMBL" id="OAA91311.1"/>
    </source>
</evidence>
<reference evidence="3 5" key="2">
    <citation type="journal article" date="2016" name="Front. Microbiol.">
        <title>Industrial Acetogenic Biocatalysts: A Comparative Metabolic and Genomic Analysis.</title>
        <authorList>
            <person name="Bengelsdorf F."/>
            <person name="Poehlein A."/>
            <person name="Sonja S."/>
            <person name="Erz C."/>
            <person name="Hummel T."/>
            <person name="Hoffmeister S."/>
            <person name="Daniel R."/>
            <person name="Durre P."/>
        </authorList>
    </citation>
    <scope>NUCLEOTIDE SEQUENCE [LARGE SCALE GENOMIC DNA]</scope>
    <source>
        <strain evidence="3 5">PTA-10522</strain>
    </source>
</reference>
<dbReference type="PATRIC" id="fig|1705578.3.peg.1971"/>
<gene>
    <name evidence="3" type="ORF">CLCOS_20790</name>
    <name evidence="2" type="ORF">WX73_01721</name>
</gene>
<dbReference type="Proteomes" id="UP000077384">
    <property type="component" value="Unassembled WGS sequence"/>
</dbReference>
<dbReference type="AlphaFoldDB" id="A0A170NL20"/>
<organism evidence="2 4">
    <name type="scientific">Clostridium coskatii</name>
    <dbReference type="NCBI Taxonomy" id="1705578"/>
    <lineage>
        <taxon>Bacteria</taxon>
        <taxon>Bacillati</taxon>
        <taxon>Bacillota</taxon>
        <taxon>Clostridia</taxon>
        <taxon>Eubacteriales</taxon>
        <taxon>Clostridiaceae</taxon>
        <taxon>Clostridium</taxon>
    </lineage>
</organism>
<sequence length="116" mass="13599">MENNVSVLKPQQLADRWQVSLTKIYEDNNAGLIPHLKTNRNRFPIAAIEAMENETGFDERDIPTPLERKQRRKIAELEKMLELKDEEIKKLRSNIVKACTFLTEEVYSDILNQDKK</sequence>
<reference evidence="2 4" key="1">
    <citation type="journal article" date="2015" name="Biotechnol. Bioeng.">
        <title>Genome sequence and phenotypic characterization of Caulobacter segnis.</title>
        <authorList>
            <person name="Patel S."/>
            <person name="Fletcher B."/>
            <person name="Scott D.C."/>
            <person name="Ely B."/>
        </authorList>
    </citation>
    <scope>NUCLEOTIDE SEQUENCE [LARGE SCALE GENOMIC DNA]</scope>
    <source>
        <strain evidence="2 4">PS02</strain>
    </source>
</reference>
<keyword evidence="5" id="KW-1185">Reference proteome</keyword>
<evidence type="ECO:0000313" key="4">
    <source>
        <dbReference type="Proteomes" id="UP000077384"/>
    </source>
</evidence>
<accession>A0A170NL20</accession>
<feature type="coiled-coil region" evidence="1">
    <location>
        <begin position="66"/>
        <end position="94"/>
    </location>
</feature>
<comment type="caution">
    <text evidence="2">The sequence shown here is derived from an EMBL/GenBank/DDBJ whole genome shotgun (WGS) entry which is preliminary data.</text>
</comment>
<dbReference type="EMBL" id="LROR01000049">
    <property type="protein sequence ID" value="OBR93943.1"/>
    <property type="molecule type" value="Genomic_DNA"/>
</dbReference>
<evidence type="ECO:0000313" key="3">
    <source>
        <dbReference type="EMBL" id="OBR93943.1"/>
    </source>
</evidence>
<dbReference type="RefSeq" id="WP_063601805.1">
    <property type="nucleotide sequence ID" value="NZ_LITQ01000026.1"/>
</dbReference>
<proteinExistence type="predicted"/>
<evidence type="ECO:0000313" key="5">
    <source>
        <dbReference type="Proteomes" id="UP000093694"/>
    </source>
</evidence>
<dbReference type="EMBL" id="LITQ01000026">
    <property type="protein sequence ID" value="OAA91311.1"/>
    <property type="molecule type" value="Genomic_DNA"/>
</dbReference>
<evidence type="ECO:0000256" key="1">
    <source>
        <dbReference type="SAM" id="Coils"/>
    </source>
</evidence>
<protein>
    <submittedName>
        <fullName evidence="2">Uncharacterized protein</fullName>
    </submittedName>
</protein>
<dbReference type="Proteomes" id="UP000093694">
    <property type="component" value="Unassembled WGS sequence"/>
</dbReference>
<name>A0A170NL20_9CLOT</name>